<proteinExistence type="predicted"/>
<keyword evidence="2" id="KW-1185">Reference proteome</keyword>
<evidence type="ECO:0000313" key="1">
    <source>
        <dbReference type="EMBL" id="CAG8549606.1"/>
    </source>
</evidence>
<dbReference type="Proteomes" id="UP000789572">
    <property type="component" value="Unassembled WGS sequence"/>
</dbReference>
<reference evidence="1" key="1">
    <citation type="submission" date="2021-06" db="EMBL/GenBank/DDBJ databases">
        <authorList>
            <person name="Kallberg Y."/>
            <person name="Tangrot J."/>
            <person name="Rosling A."/>
        </authorList>
    </citation>
    <scope>NUCLEOTIDE SEQUENCE</scope>
    <source>
        <strain evidence="1">IA702</strain>
    </source>
</reference>
<evidence type="ECO:0000313" key="2">
    <source>
        <dbReference type="Proteomes" id="UP000789572"/>
    </source>
</evidence>
<dbReference type="OrthoDB" id="10344120at2759"/>
<gene>
    <name evidence="1" type="ORF">POCULU_LOCUS4950</name>
</gene>
<comment type="caution">
    <text evidence="1">The sequence shown here is derived from an EMBL/GenBank/DDBJ whole genome shotgun (WGS) entry which is preliminary data.</text>
</comment>
<sequence>MAIGISLAVSNARYALSSVPSDSGVAAQSCKVSEPLTKHPIKDRTMELVGRKSRNRDRSKPMIKPNIKIPHFLPLQGDTTLSLLGFAVFTLH</sequence>
<protein>
    <submittedName>
        <fullName evidence="1">3082_t:CDS:1</fullName>
    </submittedName>
</protein>
<organism evidence="1 2">
    <name type="scientific">Paraglomus occultum</name>
    <dbReference type="NCBI Taxonomy" id="144539"/>
    <lineage>
        <taxon>Eukaryota</taxon>
        <taxon>Fungi</taxon>
        <taxon>Fungi incertae sedis</taxon>
        <taxon>Mucoromycota</taxon>
        <taxon>Glomeromycotina</taxon>
        <taxon>Glomeromycetes</taxon>
        <taxon>Paraglomerales</taxon>
        <taxon>Paraglomeraceae</taxon>
        <taxon>Paraglomus</taxon>
    </lineage>
</organism>
<accession>A0A9N9FNC2</accession>
<name>A0A9N9FNC2_9GLOM</name>
<dbReference type="AlphaFoldDB" id="A0A9N9FNC2"/>
<dbReference type="EMBL" id="CAJVPJ010000694">
    <property type="protein sequence ID" value="CAG8549606.1"/>
    <property type="molecule type" value="Genomic_DNA"/>
</dbReference>